<name>A0A9Q1AG87_SALPP</name>
<gene>
    <name evidence="2" type="ORF">OIU79_020759</name>
</gene>
<dbReference type="OrthoDB" id="10411876at2759"/>
<reference evidence="2" key="2">
    <citation type="journal article" date="2023" name="Int. J. Mol. Sci.">
        <title>De Novo Assembly and Annotation of 11 Diverse Shrub Willow (Salix) Genomes Reveals Novel Gene Organization in Sex-Linked Regions.</title>
        <authorList>
            <person name="Hyden B."/>
            <person name="Feng K."/>
            <person name="Yates T.B."/>
            <person name="Jawdy S."/>
            <person name="Cereghino C."/>
            <person name="Smart L.B."/>
            <person name="Muchero W."/>
        </authorList>
    </citation>
    <scope>NUCLEOTIDE SEQUENCE</scope>
    <source>
        <tissue evidence="2">Shoot tip</tissue>
    </source>
</reference>
<feature type="compositionally biased region" description="Polar residues" evidence="1">
    <location>
        <begin position="74"/>
        <end position="88"/>
    </location>
</feature>
<evidence type="ECO:0000256" key="1">
    <source>
        <dbReference type="SAM" id="MobiDB-lite"/>
    </source>
</evidence>
<protein>
    <submittedName>
        <fullName evidence="2">Uncharacterized protein</fullName>
    </submittedName>
</protein>
<dbReference type="EMBL" id="JAPFFK010000003">
    <property type="protein sequence ID" value="KAJ6769961.1"/>
    <property type="molecule type" value="Genomic_DNA"/>
</dbReference>
<feature type="compositionally biased region" description="Low complexity" evidence="1">
    <location>
        <begin position="14"/>
        <end position="38"/>
    </location>
</feature>
<organism evidence="2 3">
    <name type="scientific">Salix purpurea</name>
    <name type="common">Purple osier willow</name>
    <dbReference type="NCBI Taxonomy" id="77065"/>
    <lineage>
        <taxon>Eukaryota</taxon>
        <taxon>Viridiplantae</taxon>
        <taxon>Streptophyta</taxon>
        <taxon>Embryophyta</taxon>
        <taxon>Tracheophyta</taxon>
        <taxon>Spermatophyta</taxon>
        <taxon>Magnoliopsida</taxon>
        <taxon>eudicotyledons</taxon>
        <taxon>Gunneridae</taxon>
        <taxon>Pentapetalae</taxon>
        <taxon>rosids</taxon>
        <taxon>fabids</taxon>
        <taxon>Malpighiales</taxon>
        <taxon>Salicaceae</taxon>
        <taxon>Saliceae</taxon>
        <taxon>Salix</taxon>
    </lineage>
</organism>
<feature type="region of interest" description="Disordered" evidence="1">
    <location>
        <begin position="1"/>
        <end position="61"/>
    </location>
</feature>
<sequence>MKQTEHPLSDLQDSPHPLLPLLTDSPPHLPLLPHRTLPIASAHTHRPSPSPPLPSATPAKWPFPLPHRQSFSLTSLSASPNSQLNKTLGSVKEKESERNKDGFSVGQEVRLIFGKKENLGLKGTIVKRLGLDSIVLRVEKSGDPVLVLYGKHKGAYENLVQRDLGREFGVVQGLW</sequence>
<dbReference type="AlphaFoldDB" id="A0A9Q1AG87"/>
<evidence type="ECO:0000313" key="2">
    <source>
        <dbReference type="EMBL" id="KAJ6769961.1"/>
    </source>
</evidence>
<dbReference type="Proteomes" id="UP001151532">
    <property type="component" value="Chromosome 11"/>
</dbReference>
<evidence type="ECO:0000313" key="3">
    <source>
        <dbReference type="Proteomes" id="UP001151532"/>
    </source>
</evidence>
<feature type="region of interest" description="Disordered" evidence="1">
    <location>
        <begin position="74"/>
        <end position="100"/>
    </location>
</feature>
<proteinExistence type="predicted"/>
<comment type="caution">
    <text evidence="2">The sequence shown here is derived from an EMBL/GenBank/DDBJ whole genome shotgun (WGS) entry which is preliminary data.</text>
</comment>
<feature type="compositionally biased region" description="Pro residues" evidence="1">
    <location>
        <begin position="48"/>
        <end position="61"/>
    </location>
</feature>
<reference evidence="2" key="1">
    <citation type="submission" date="2022-11" db="EMBL/GenBank/DDBJ databases">
        <authorList>
            <person name="Hyden B.L."/>
            <person name="Feng K."/>
            <person name="Yates T."/>
            <person name="Jawdy S."/>
            <person name="Smart L.B."/>
            <person name="Muchero W."/>
        </authorList>
    </citation>
    <scope>NUCLEOTIDE SEQUENCE</scope>
    <source>
        <tissue evidence="2">Shoot tip</tissue>
    </source>
</reference>
<accession>A0A9Q1AG87</accession>
<feature type="compositionally biased region" description="Basic and acidic residues" evidence="1">
    <location>
        <begin position="91"/>
        <end position="100"/>
    </location>
</feature>
<keyword evidence="3" id="KW-1185">Reference proteome</keyword>